<dbReference type="RefSeq" id="WP_142549719.1">
    <property type="nucleotide sequence ID" value="NZ_VIFX01000001.1"/>
</dbReference>
<gene>
    <name evidence="2" type="ORF">D8S82_00220</name>
</gene>
<evidence type="ECO:0000256" key="1">
    <source>
        <dbReference type="SAM" id="SignalP"/>
    </source>
</evidence>
<keyword evidence="1" id="KW-0732">Signal</keyword>
<dbReference type="PROSITE" id="PS51318">
    <property type="entry name" value="TAT"/>
    <property type="match status" value="1"/>
</dbReference>
<name>A0A544W8A7_9MYCO</name>
<evidence type="ECO:0000313" key="3">
    <source>
        <dbReference type="Proteomes" id="UP000315759"/>
    </source>
</evidence>
<dbReference type="EMBL" id="VIFX01000001">
    <property type="protein sequence ID" value="TQR88476.1"/>
    <property type="molecule type" value="Genomic_DNA"/>
</dbReference>
<sequence length="150" mass="15317">MPKTAVRRRHSLRWVAAAALTVAASVGTTLPVAAADTPICPQVGAFCGFHSPTHRIDCEVNTGGRTGPDSVYCKTLEPAQSASMDDRGTVTTCSGQSCVGDAAEGTPTLAYGQTVSLGPFLCLSERTGMTCTAAHGRGFVISTAGIKSVG</sequence>
<protein>
    <recommendedName>
        <fullName evidence="4">Secreted protein</fullName>
    </recommendedName>
</protein>
<evidence type="ECO:0008006" key="4">
    <source>
        <dbReference type="Google" id="ProtNLM"/>
    </source>
</evidence>
<organism evidence="2 3">
    <name type="scientific">Mycolicibacterium hodleri</name>
    <dbReference type="NCBI Taxonomy" id="49897"/>
    <lineage>
        <taxon>Bacteria</taxon>
        <taxon>Bacillati</taxon>
        <taxon>Actinomycetota</taxon>
        <taxon>Actinomycetes</taxon>
        <taxon>Mycobacteriales</taxon>
        <taxon>Mycobacteriaceae</taxon>
        <taxon>Mycolicibacterium</taxon>
    </lineage>
</organism>
<dbReference type="InterPro" id="IPR006311">
    <property type="entry name" value="TAT_signal"/>
</dbReference>
<reference evidence="2 3" key="1">
    <citation type="submission" date="2018-10" db="EMBL/GenBank/DDBJ databases">
        <title>Draft genome of Mycobacterium hodleri strain B.</title>
        <authorList>
            <person name="Amande T.J."/>
            <person name="Mcgenity T.J."/>
        </authorList>
    </citation>
    <scope>NUCLEOTIDE SEQUENCE [LARGE SCALE GENOMIC DNA]</scope>
    <source>
        <strain evidence="2 3">B</strain>
    </source>
</reference>
<proteinExistence type="predicted"/>
<accession>A0A544W8A7</accession>
<feature type="signal peptide" evidence="1">
    <location>
        <begin position="1"/>
        <end position="34"/>
    </location>
</feature>
<keyword evidence="3" id="KW-1185">Reference proteome</keyword>
<comment type="caution">
    <text evidence="2">The sequence shown here is derived from an EMBL/GenBank/DDBJ whole genome shotgun (WGS) entry which is preliminary data.</text>
</comment>
<dbReference type="AlphaFoldDB" id="A0A544W8A7"/>
<evidence type="ECO:0000313" key="2">
    <source>
        <dbReference type="EMBL" id="TQR88476.1"/>
    </source>
</evidence>
<feature type="chain" id="PRO_5021863219" description="Secreted protein" evidence="1">
    <location>
        <begin position="35"/>
        <end position="150"/>
    </location>
</feature>
<dbReference type="Proteomes" id="UP000315759">
    <property type="component" value="Unassembled WGS sequence"/>
</dbReference>